<dbReference type="PANTHER" id="PTHR39337:SF1">
    <property type="entry name" value="BLR5642 PROTEIN"/>
    <property type="match status" value="1"/>
</dbReference>
<accession>A0A4R9APS7</accession>
<dbReference type="Pfam" id="PF04343">
    <property type="entry name" value="DUF488"/>
    <property type="match status" value="1"/>
</dbReference>
<evidence type="ECO:0000313" key="2">
    <source>
        <dbReference type="Proteomes" id="UP000298154"/>
    </source>
</evidence>
<protein>
    <submittedName>
        <fullName evidence="1">DUF488 domain-containing protein</fullName>
    </submittedName>
</protein>
<evidence type="ECO:0000313" key="1">
    <source>
        <dbReference type="EMBL" id="TFD67770.1"/>
    </source>
</evidence>
<reference evidence="1 2" key="1">
    <citation type="submission" date="2019-03" db="EMBL/GenBank/DDBJ databases">
        <title>Genomics of glacier-inhabiting Cryobacterium strains.</title>
        <authorList>
            <person name="Liu Q."/>
            <person name="Xin Y.-H."/>
        </authorList>
    </citation>
    <scope>NUCLEOTIDE SEQUENCE [LARGE SCALE GENOMIC DNA]</scope>
    <source>
        <strain evidence="1 2">Sr36</strain>
    </source>
</reference>
<dbReference type="PIRSF" id="PIRSF024492">
    <property type="entry name" value="UCP024492"/>
    <property type="match status" value="1"/>
</dbReference>
<dbReference type="InterPro" id="IPR007438">
    <property type="entry name" value="DUF488"/>
</dbReference>
<dbReference type="InterPro" id="IPR014519">
    <property type="entry name" value="UCP024492"/>
</dbReference>
<keyword evidence="2" id="KW-1185">Reference proteome</keyword>
<organism evidence="1 2">
    <name type="scientific">Cryobacterium ruanii</name>
    <dbReference type="NCBI Taxonomy" id="1259197"/>
    <lineage>
        <taxon>Bacteria</taxon>
        <taxon>Bacillati</taxon>
        <taxon>Actinomycetota</taxon>
        <taxon>Actinomycetes</taxon>
        <taxon>Micrococcales</taxon>
        <taxon>Microbacteriaceae</taxon>
        <taxon>Cryobacterium</taxon>
    </lineage>
</organism>
<proteinExistence type="predicted"/>
<name>A0A4R9APS7_9MICO</name>
<dbReference type="RefSeq" id="WP_134554485.1">
    <property type="nucleotide sequence ID" value="NZ_SOHK01000007.1"/>
</dbReference>
<sequence>MAAVCVYTIGHSTHPIDEFVEMLKANDVERLIDVRTVPGSRHNPQFGEQELGTSLPEAGIDYQRLPELGGLRHTPAAVASVNGAWRNKSFRNYADYMQSQEFVAGVDELMALAKKQTVAIMCAEAVPWRCHRSLIGDALLARGLLVTDIMSLTSTRPHTLTSFAKVDGDRVWYPSEV</sequence>
<dbReference type="PANTHER" id="PTHR39337">
    <property type="entry name" value="BLR5642 PROTEIN"/>
    <property type="match status" value="1"/>
</dbReference>
<dbReference type="AlphaFoldDB" id="A0A4R9APS7"/>
<dbReference type="OrthoDB" id="9789109at2"/>
<comment type="caution">
    <text evidence="1">The sequence shown here is derived from an EMBL/GenBank/DDBJ whole genome shotgun (WGS) entry which is preliminary data.</text>
</comment>
<dbReference type="EMBL" id="SOHK01000007">
    <property type="protein sequence ID" value="TFD67770.1"/>
    <property type="molecule type" value="Genomic_DNA"/>
</dbReference>
<dbReference type="Proteomes" id="UP000298154">
    <property type="component" value="Unassembled WGS sequence"/>
</dbReference>
<gene>
    <name evidence="1" type="ORF">E3T47_03900</name>
</gene>